<comment type="caution">
    <text evidence="2">The sequence shown here is derived from an EMBL/GenBank/DDBJ whole genome shotgun (WGS) entry which is preliminary data.</text>
</comment>
<dbReference type="SUPFAM" id="SSF46955">
    <property type="entry name" value="Putative DNA-binding domain"/>
    <property type="match status" value="1"/>
</dbReference>
<dbReference type="Gene3D" id="1.10.10.10">
    <property type="entry name" value="Winged helix-like DNA-binding domain superfamily/Winged helix DNA-binding domain"/>
    <property type="match status" value="1"/>
</dbReference>
<evidence type="ECO:0000313" key="3">
    <source>
        <dbReference type="Proteomes" id="UP000244224"/>
    </source>
</evidence>
<dbReference type="Pfam" id="PF02316">
    <property type="entry name" value="HTH_Tnp_Mu_1"/>
    <property type="match status" value="1"/>
</dbReference>
<dbReference type="InterPro" id="IPR009057">
    <property type="entry name" value="Homeodomain-like_sf"/>
</dbReference>
<dbReference type="GO" id="GO:0003677">
    <property type="term" value="F:DNA binding"/>
    <property type="evidence" value="ECO:0007669"/>
    <property type="project" value="InterPro"/>
</dbReference>
<dbReference type="Pfam" id="PF09039">
    <property type="entry name" value="HTH_Tnp_Mu_2"/>
    <property type="match status" value="1"/>
</dbReference>
<evidence type="ECO:0000313" key="2">
    <source>
        <dbReference type="EMBL" id="PTX49143.1"/>
    </source>
</evidence>
<dbReference type="InterPro" id="IPR036388">
    <property type="entry name" value="WH-like_DNA-bd_sf"/>
</dbReference>
<accession>A0A2T6AZD1</accession>
<feature type="domain" description="HTH Mu-type" evidence="1">
    <location>
        <begin position="8"/>
        <end position="79"/>
    </location>
</feature>
<evidence type="ECO:0000259" key="1">
    <source>
        <dbReference type="PROSITE" id="PS51702"/>
    </source>
</evidence>
<feature type="non-terminal residue" evidence="2">
    <location>
        <position position="362"/>
    </location>
</feature>
<dbReference type="EMBL" id="QBKP01000008">
    <property type="protein sequence ID" value="PTX49143.1"/>
    <property type="molecule type" value="Genomic_DNA"/>
</dbReference>
<organism evidence="2 3">
    <name type="scientific">Gemmobacter caeni</name>
    <dbReference type="NCBI Taxonomy" id="589035"/>
    <lineage>
        <taxon>Bacteria</taxon>
        <taxon>Pseudomonadati</taxon>
        <taxon>Pseudomonadota</taxon>
        <taxon>Alphaproteobacteria</taxon>
        <taxon>Rhodobacterales</taxon>
        <taxon>Paracoccaceae</taxon>
        <taxon>Gemmobacter</taxon>
    </lineage>
</organism>
<dbReference type="InterPro" id="IPR015126">
    <property type="entry name" value="Mu_I-gamma"/>
</dbReference>
<gene>
    <name evidence="2" type="ORF">C8N34_108254</name>
</gene>
<dbReference type="InterPro" id="IPR009061">
    <property type="entry name" value="DNA-bd_dom_put_sf"/>
</dbReference>
<keyword evidence="3" id="KW-1185">Reference proteome</keyword>
<dbReference type="InterPro" id="IPR003314">
    <property type="entry name" value="Mu-type_HTH"/>
</dbReference>
<proteinExistence type="predicted"/>
<sequence length="362" mass="40298">MTLTPKQEWWTTTELAASGLPDVPDTRQGVDAMAERQHWRAHPHYARRRSGRGGGWEYCWRLLPARAQRRLLAEVAPAGGAGAERPERDTAWAWFERLPEAVQGKARAKLLVIQAVEALEPVLGRDQAIRQVAAAEGKGVRTIWGWLSLVEGVRPDDRLPYLADRHRVETAPRGARSEVAPDFFELIKSDFLRSSGPSFSSCYRHLHIDFDEALRDGLYQRICLRTGDAWTPAAEAGWRQEIIDFYGEGADEELFCIPALGSGAWLPAPLIEARMTAPGRVMRLELPADYLHRPALDQEALMAPFLEELGEVLAGIDLGPLYAFGFDFGRVADLSTVSLLAIEAGLKRREALALEMRNVPGD</sequence>
<dbReference type="SUPFAM" id="SSF46689">
    <property type="entry name" value="Homeodomain-like"/>
    <property type="match status" value="1"/>
</dbReference>
<name>A0A2T6AZD1_9RHOB</name>
<dbReference type="AlphaFoldDB" id="A0A2T6AZD1"/>
<dbReference type="Gene3D" id="1.10.10.60">
    <property type="entry name" value="Homeodomain-like"/>
    <property type="match status" value="1"/>
</dbReference>
<dbReference type="PROSITE" id="PS51702">
    <property type="entry name" value="HTH_MU"/>
    <property type="match status" value="1"/>
</dbReference>
<protein>
    <submittedName>
        <fullName evidence="2">Mu DNA binding protein</fullName>
    </submittedName>
</protein>
<dbReference type="Proteomes" id="UP000244224">
    <property type="component" value="Unassembled WGS sequence"/>
</dbReference>
<dbReference type="RefSeq" id="WP_280524206.1">
    <property type="nucleotide sequence ID" value="NZ_QBKP01000008.1"/>
</dbReference>
<reference evidence="2 3" key="1">
    <citation type="submission" date="2018-04" db="EMBL/GenBank/DDBJ databases">
        <title>Genomic Encyclopedia of Archaeal and Bacterial Type Strains, Phase II (KMG-II): from individual species to whole genera.</title>
        <authorList>
            <person name="Goeker M."/>
        </authorList>
    </citation>
    <scope>NUCLEOTIDE SEQUENCE [LARGE SCALE GENOMIC DNA]</scope>
    <source>
        <strain evidence="2 3">DSM 21823</strain>
    </source>
</reference>